<dbReference type="InterPro" id="IPR008965">
    <property type="entry name" value="CBM2/CBM3_carb-bd_dom_sf"/>
</dbReference>
<dbReference type="InterPro" id="IPR001919">
    <property type="entry name" value="CBD2"/>
</dbReference>
<dbReference type="PROSITE" id="PS51173">
    <property type="entry name" value="CBM2"/>
    <property type="match status" value="1"/>
</dbReference>
<feature type="compositionally biased region" description="Low complexity" evidence="1">
    <location>
        <begin position="131"/>
        <end position="162"/>
    </location>
</feature>
<keyword evidence="5" id="KW-1185">Reference proteome</keyword>
<dbReference type="Pfam" id="PF00553">
    <property type="entry name" value="CBM_2"/>
    <property type="match status" value="1"/>
</dbReference>
<dbReference type="RefSeq" id="WP_253760264.1">
    <property type="nucleotide sequence ID" value="NZ_JAMZDZ010000001.1"/>
</dbReference>
<dbReference type="InterPro" id="IPR012291">
    <property type="entry name" value="CBM2_carb-bd_dom_sf"/>
</dbReference>
<dbReference type="Proteomes" id="UP001595816">
    <property type="component" value="Unassembled WGS sequence"/>
</dbReference>
<accession>A0ABV8M1Z8</accession>
<feature type="region of interest" description="Disordered" evidence="1">
    <location>
        <begin position="1"/>
        <end position="65"/>
    </location>
</feature>
<keyword evidence="2" id="KW-0812">Transmembrane</keyword>
<evidence type="ECO:0000259" key="3">
    <source>
        <dbReference type="PROSITE" id="PS51173"/>
    </source>
</evidence>
<dbReference type="SUPFAM" id="SSF49384">
    <property type="entry name" value="Carbohydrate-binding domain"/>
    <property type="match status" value="1"/>
</dbReference>
<feature type="compositionally biased region" description="Basic and acidic residues" evidence="1">
    <location>
        <begin position="39"/>
        <end position="51"/>
    </location>
</feature>
<evidence type="ECO:0000256" key="2">
    <source>
        <dbReference type="SAM" id="Phobius"/>
    </source>
</evidence>
<dbReference type="EMBL" id="JBHSAY010000033">
    <property type="protein sequence ID" value="MFC4136593.1"/>
    <property type="molecule type" value="Genomic_DNA"/>
</dbReference>
<organism evidence="4 5">
    <name type="scientific">Hamadaea flava</name>
    <dbReference type="NCBI Taxonomy" id="1742688"/>
    <lineage>
        <taxon>Bacteria</taxon>
        <taxon>Bacillati</taxon>
        <taxon>Actinomycetota</taxon>
        <taxon>Actinomycetes</taxon>
        <taxon>Micromonosporales</taxon>
        <taxon>Micromonosporaceae</taxon>
        <taxon>Hamadaea</taxon>
    </lineage>
</organism>
<keyword evidence="2" id="KW-0472">Membrane</keyword>
<evidence type="ECO:0000313" key="4">
    <source>
        <dbReference type="EMBL" id="MFC4136593.1"/>
    </source>
</evidence>
<evidence type="ECO:0000313" key="5">
    <source>
        <dbReference type="Proteomes" id="UP001595816"/>
    </source>
</evidence>
<reference evidence="5" key="1">
    <citation type="journal article" date="2019" name="Int. J. Syst. Evol. Microbiol.">
        <title>The Global Catalogue of Microorganisms (GCM) 10K type strain sequencing project: providing services to taxonomists for standard genome sequencing and annotation.</title>
        <authorList>
            <consortium name="The Broad Institute Genomics Platform"/>
            <consortium name="The Broad Institute Genome Sequencing Center for Infectious Disease"/>
            <person name="Wu L."/>
            <person name="Ma J."/>
        </authorList>
    </citation>
    <scope>NUCLEOTIDE SEQUENCE [LARGE SCALE GENOMIC DNA]</scope>
    <source>
        <strain evidence="5">CGMCC 4.7289</strain>
    </source>
</reference>
<protein>
    <submittedName>
        <fullName evidence="4">Cellulose binding domain-containing protein</fullName>
    </submittedName>
</protein>
<dbReference type="Gene3D" id="2.60.40.290">
    <property type="match status" value="1"/>
</dbReference>
<feature type="transmembrane region" description="Helical" evidence="2">
    <location>
        <begin position="70"/>
        <end position="92"/>
    </location>
</feature>
<proteinExistence type="predicted"/>
<feature type="compositionally biased region" description="Low complexity" evidence="1">
    <location>
        <begin position="12"/>
        <end position="27"/>
    </location>
</feature>
<keyword evidence="2" id="KW-1133">Transmembrane helix</keyword>
<dbReference type="SMART" id="SM00637">
    <property type="entry name" value="CBD_II"/>
    <property type="match status" value="1"/>
</dbReference>
<gene>
    <name evidence="4" type="ORF">ACFOZ4_38800</name>
</gene>
<evidence type="ECO:0000256" key="1">
    <source>
        <dbReference type="SAM" id="MobiDB-lite"/>
    </source>
</evidence>
<name>A0ABV8M1Z8_9ACTN</name>
<feature type="region of interest" description="Disordered" evidence="1">
    <location>
        <begin position="114"/>
        <end position="162"/>
    </location>
</feature>
<comment type="caution">
    <text evidence="4">The sequence shown here is derived from an EMBL/GenBank/DDBJ whole genome shotgun (WGS) entry which is preliminary data.</text>
</comment>
<sequence length="273" mass="28045">MARHRRDHEQFAAADPTVVLPAVTAAAGPSDEDAAPAESTRDADHAGHAEDFADEPATERRRRGGRTVSPLLIGAGGVALTLIMVVGGWALAGGHGGGDPLVYPWSSDTPGPIDVSISLEPTVLPSPSVDPTASLSSSPAAPRPTRSRSASPSLSASVSPSAESMTATTTAEVMSSQVWSDGFVVHYKIANKGSSAAGWKVKIVFSKAVRLDSPWNATADTLSGSEMTFTAKQALAAGTSVDFGFVAYRTRGATLGLPVTCTIDGKQFPCALS</sequence>
<feature type="domain" description="CBM2" evidence="3">
    <location>
        <begin position="162"/>
        <end position="271"/>
    </location>
</feature>